<dbReference type="InterPro" id="IPR011009">
    <property type="entry name" value="Kinase-like_dom_sf"/>
</dbReference>
<feature type="domain" description="Protein kinase" evidence="1">
    <location>
        <begin position="26"/>
        <end position="320"/>
    </location>
</feature>
<dbReference type="PATRIC" id="fig|447.4.peg.2820"/>
<evidence type="ECO:0000313" key="2">
    <source>
        <dbReference type="EMBL" id="KTC71076.1"/>
    </source>
</evidence>
<dbReference type="GO" id="GO:0004672">
    <property type="term" value="F:protein kinase activity"/>
    <property type="evidence" value="ECO:0007669"/>
    <property type="project" value="InterPro"/>
</dbReference>
<dbReference type="AlphaFoldDB" id="A0A0W0RJ45"/>
<keyword evidence="3" id="KW-1185">Reference proteome</keyword>
<dbReference type="Gene3D" id="1.10.510.10">
    <property type="entry name" value="Transferase(Phosphotransferase) domain 1"/>
    <property type="match status" value="1"/>
</dbReference>
<dbReference type="PANTHER" id="PTHR44167:SF24">
    <property type="entry name" value="SERINE_THREONINE-PROTEIN KINASE CHK2"/>
    <property type="match status" value="1"/>
</dbReference>
<dbReference type="RefSeq" id="WP_058460251.1">
    <property type="nucleotide sequence ID" value="NZ_CAAAIY010000002.1"/>
</dbReference>
<keyword evidence="2" id="KW-0418">Kinase</keyword>
<dbReference type="SUPFAM" id="SSF56112">
    <property type="entry name" value="Protein kinase-like (PK-like)"/>
    <property type="match status" value="1"/>
</dbReference>
<sequence>MTHKEKGKKPLPFTLFPVKQRNGSVVYYASDFSEELGGAVYKGHQCTLVNANPLDLKPRHIKKEELRIDYHSPVAIKLYDGKHHPSPFQFYTSEIAVLNIKGRDALIMDYIDGFHIYPDACDNPGLNQLTFLQVVDISWQLILGLNTLHYRNTSGPSIVHGDIKGENIKIQIKEIETTDGKKYKVDVSFLDLDYAKPIIDTPQIPQGTPEHIAIEILNGYYSESSDFFALSPLLLSLFGADNPLKKIIEFGNDNVHMKREELIRKFRDIGFCTDGLFEHFKKKPDLFICELVKNFILKMGKKNRVDRPSPNAILEFFTALRQLSLLDDANRYNTEKESYFLRLYIAAQEEYWLTEKKYQMLFFHLDEHLQKRLISLMSMKQCVLFYKIAQENNAPFSLINQLRRNAANHLVEQIRFLKKTSRTSFFFSSSPTKKDIQWLLYCYKHNDFADFYSTSHEKIRKKLEQCSKKDLAPLILIITEGITQKIDSPFSTNSSNSIS</sequence>
<dbReference type="OrthoDB" id="5650746at2"/>
<organism evidence="2 3">
    <name type="scientific">Legionella bozemanae</name>
    <name type="common">Fluoribacter bozemanae</name>
    <dbReference type="NCBI Taxonomy" id="447"/>
    <lineage>
        <taxon>Bacteria</taxon>
        <taxon>Pseudomonadati</taxon>
        <taxon>Pseudomonadota</taxon>
        <taxon>Gammaproteobacteria</taxon>
        <taxon>Legionellales</taxon>
        <taxon>Legionellaceae</taxon>
        <taxon>Legionella</taxon>
    </lineage>
</organism>
<dbReference type="PANTHER" id="PTHR44167">
    <property type="entry name" value="OVARIAN-SPECIFIC SERINE/THREONINE-PROTEIN KINASE LOK-RELATED"/>
    <property type="match status" value="1"/>
</dbReference>
<dbReference type="InterPro" id="IPR000719">
    <property type="entry name" value="Prot_kinase_dom"/>
</dbReference>
<comment type="caution">
    <text evidence="2">The sequence shown here is derived from an EMBL/GenBank/DDBJ whole genome shotgun (WGS) entry which is preliminary data.</text>
</comment>
<evidence type="ECO:0000259" key="1">
    <source>
        <dbReference type="PROSITE" id="PS50011"/>
    </source>
</evidence>
<reference evidence="2 3" key="1">
    <citation type="submission" date="2015-11" db="EMBL/GenBank/DDBJ databases">
        <title>Genomic analysis of 38 Legionella species identifies large and diverse effector repertoires.</title>
        <authorList>
            <person name="Burstein D."/>
            <person name="Amaro F."/>
            <person name="Zusman T."/>
            <person name="Lifshitz Z."/>
            <person name="Cohen O."/>
            <person name="Gilbert J.A."/>
            <person name="Pupko T."/>
            <person name="Shuman H.A."/>
            <person name="Segal G."/>
        </authorList>
    </citation>
    <scope>NUCLEOTIDE SEQUENCE [LARGE SCALE GENOMIC DNA]</scope>
    <source>
        <strain evidence="2 3">WIGA</strain>
    </source>
</reference>
<name>A0A0W0RJ45_LEGBO</name>
<dbReference type="Pfam" id="PF00069">
    <property type="entry name" value="Pkinase"/>
    <property type="match status" value="1"/>
</dbReference>
<dbReference type="GO" id="GO:0005524">
    <property type="term" value="F:ATP binding"/>
    <property type="evidence" value="ECO:0007669"/>
    <property type="project" value="InterPro"/>
</dbReference>
<dbReference type="SMART" id="SM00220">
    <property type="entry name" value="S_TKc"/>
    <property type="match status" value="1"/>
</dbReference>
<dbReference type="STRING" id="447.Lboz_2653"/>
<keyword evidence="2" id="KW-0808">Transferase</keyword>
<accession>A0A0W0RJ45</accession>
<dbReference type="PROSITE" id="PS50011">
    <property type="entry name" value="PROTEIN_KINASE_DOM"/>
    <property type="match status" value="1"/>
</dbReference>
<proteinExistence type="predicted"/>
<evidence type="ECO:0000313" key="3">
    <source>
        <dbReference type="Proteomes" id="UP000054695"/>
    </source>
</evidence>
<gene>
    <name evidence="2" type="ORF">Lboz_2653</name>
</gene>
<dbReference type="EMBL" id="LNXU01000032">
    <property type="protein sequence ID" value="KTC71076.1"/>
    <property type="molecule type" value="Genomic_DNA"/>
</dbReference>
<dbReference type="Proteomes" id="UP000054695">
    <property type="component" value="Unassembled WGS sequence"/>
</dbReference>
<protein>
    <submittedName>
        <fullName evidence="2">Protein kinase domain protein</fullName>
    </submittedName>
</protein>